<proteinExistence type="predicted"/>
<gene>
    <name evidence="3" type="ORF">EGYM00163_LOCUS25629</name>
</gene>
<keyword evidence="1" id="KW-0175">Coiled coil</keyword>
<evidence type="ECO:0000313" key="3">
    <source>
        <dbReference type="EMBL" id="CAE0814475.1"/>
    </source>
</evidence>
<feature type="compositionally biased region" description="Basic and acidic residues" evidence="2">
    <location>
        <begin position="46"/>
        <end position="72"/>
    </location>
</feature>
<accession>A0A7S4D322</accession>
<feature type="region of interest" description="Disordered" evidence="2">
    <location>
        <begin position="1"/>
        <end position="81"/>
    </location>
</feature>
<dbReference type="AlphaFoldDB" id="A0A7S4D322"/>
<evidence type="ECO:0000256" key="2">
    <source>
        <dbReference type="SAM" id="MobiDB-lite"/>
    </source>
</evidence>
<name>A0A7S4D322_9EUGL</name>
<feature type="compositionally biased region" description="Basic and acidic residues" evidence="2">
    <location>
        <begin position="1"/>
        <end position="17"/>
    </location>
</feature>
<feature type="coiled-coil region" evidence="1">
    <location>
        <begin position="205"/>
        <end position="473"/>
    </location>
</feature>
<dbReference type="EMBL" id="HBJA01072907">
    <property type="protein sequence ID" value="CAE0814475.1"/>
    <property type="molecule type" value="Transcribed_RNA"/>
</dbReference>
<organism evidence="3">
    <name type="scientific">Eutreptiella gymnastica</name>
    <dbReference type="NCBI Taxonomy" id="73025"/>
    <lineage>
        <taxon>Eukaryota</taxon>
        <taxon>Discoba</taxon>
        <taxon>Euglenozoa</taxon>
        <taxon>Euglenida</taxon>
        <taxon>Spirocuta</taxon>
        <taxon>Euglenophyceae</taxon>
        <taxon>Eutreptiales</taxon>
        <taxon>Eutreptiaceae</taxon>
        <taxon>Eutreptiella</taxon>
    </lineage>
</organism>
<evidence type="ECO:0000256" key="1">
    <source>
        <dbReference type="SAM" id="Coils"/>
    </source>
</evidence>
<sequence>MKGPNDKAHSARKEAVKTRSMSKVTFAEAAEHAAGGTPEKGDDDAAEHPDATEEVKRFDSEGNMTLERKKSDGGMGKWKLRGEGKDMTKMQDMLTRLKRDEVRLQGEVEALQNDTHKWEKVVADTDTQHQKQLNRLKGQLQVLQEKTKNGWIKLEKLPILEQYVKDMYFEFASDVEALDLSDPASKQQFLKLKAAVGEKSTVSILDEMRRNIRQMLNDKEDAKETLRKQVAAAQQLRTDEARKQKQSIEQLRKQVEAAMQKESAQGKNCEELHESKEALEKKLQKSIADLEKQQQDLKEAIVAKDEEIESLTERSALRENILIAKETQLVRLTRLEQQIQENRNAHNSEAVKLKKEARQHVVQMEKETTVFFKTYTDNKQMMRALRDMKQQLHCAQIDLERSRVPSIQKEAEEVAKKTEDWAKEKLRLERELATLKTEYEKLSEVNTESREEYDRIQKALQSDQQRRREKENAEMKAQCKEWHRAEVPTALWKQKLKKKEAESKALATKLKKSVLQDHRDRKYYQLEVHKVTDESMEIQRLSHDLYGGPEPKITPAQQEMFKGLNTRRSLNKEKKIKKEPAADANDPLFTSIDGLQEALACLGDISLNDGVELAKEGITLLVSDMKEKMSKSAEKDLKESAPH</sequence>
<feature type="coiled-coil region" evidence="1">
    <location>
        <begin position="94"/>
        <end position="146"/>
    </location>
</feature>
<reference evidence="3" key="1">
    <citation type="submission" date="2021-01" db="EMBL/GenBank/DDBJ databases">
        <authorList>
            <person name="Corre E."/>
            <person name="Pelletier E."/>
            <person name="Niang G."/>
            <person name="Scheremetjew M."/>
            <person name="Finn R."/>
            <person name="Kale V."/>
            <person name="Holt S."/>
            <person name="Cochrane G."/>
            <person name="Meng A."/>
            <person name="Brown T."/>
            <person name="Cohen L."/>
        </authorList>
    </citation>
    <scope>NUCLEOTIDE SEQUENCE</scope>
    <source>
        <strain evidence="3">CCMP1594</strain>
    </source>
</reference>
<protein>
    <submittedName>
        <fullName evidence="3">Uncharacterized protein</fullName>
    </submittedName>
</protein>